<feature type="transmembrane region" description="Helical" evidence="9">
    <location>
        <begin position="23"/>
        <end position="44"/>
    </location>
</feature>
<dbReference type="PANTHER" id="PTHR21248">
    <property type="entry name" value="CARDIOLIPIN SYNTHASE"/>
    <property type="match status" value="1"/>
</dbReference>
<dbReference type="AlphaFoldDB" id="A0A916K2F6"/>
<protein>
    <recommendedName>
        <fullName evidence="8">Cardiolipin synthase</fullName>
        <ecNumber evidence="8">2.7.8.-</ecNumber>
    </recommendedName>
</protein>
<keyword evidence="2" id="KW-1003">Cell membrane</keyword>
<organism evidence="11 12">
    <name type="scientific">Leucobacter soli</name>
    <dbReference type="NCBI Taxonomy" id="2812850"/>
    <lineage>
        <taxon>Bacteria</taxon>
        <taxon>Bacillati</taxon>
        <taxon>Actinomycetota</taxon>
        <taxon>Actinomycetes</taxon>
        <taxon>Micrococcales</taxon>
        <taxon>Microbacteriaceae</taxon>
        <taxon>Leucobacter</taxon>
    </lineage>
</organism>
<dbReference type="Pfam" id="PF13091">
    <property type="entry name" value="PLDc_2"/>
    <property type="match status" value="2"/>
</dbReference>
<evidence type="ECO:0000256" key="4">
    <source>
        <dbReference type="ARBA" id="ARBA00022692"/>
    </source>
</evidence>
<dbReference type="InterPro" id="IPR001736">
    <property type="entry name" value="PLipase_D/transphosphatidylase"/>
</dbReference>
<dbReference type="PANTHER" id="PTHR21248:SF22">
    <property type="entry name" value="PHOSPHOLIPASE D"/>
    <property type="match status" value="1"/>
</dbReference>
<dbReference type="GO" id="GO:0005886">
    <property type="term" value="C:plasma membrane"/>
    <property type="evidence" value="ECO:0007669"/>
    <property type="project" value="UniProtKB-SubCell"/>
</dbReference>
<dbReference type="SMART" id="SM00155">
    <property type="entry name" value="PLDc"/>
    <property type="match status" value="2"/>
</dbReference>
<evidence type="ECO:0000256" key="3">
    <source>
        <dbReference type="ARBA" id="ARBA00022679"/>
    </source>
</evidence>
<feature type="transmembrane region" description="Helical" evidence="9">
    <location>
        <begin position="56"/>
        <end position="76"/>
    </location>
</feature>
<feature type="domain" description="PLD phosphodiesterase" evidence="10">
    <location>
        <begin position="417"/>
        <end position="444"/>
    </location>
</feature>
<dbReference type="InterPro" id="IPR025202">
    <property type="entry name" value="PLD-like_dom"/>
</dbReference>
<dbReference type="NCBIfam" id="TIGR04265">
    <property type="entry name" value="bac_cardiolipin"/>
    <property type="match status" value="1"/>
</dbReference>
<evidence type="ECO:0000256" key="8">
    <source>
        <dbReference type="NCBIfam" id="TIGR04265"/>
    </source>
</evidence>
<dbReference type="Proteomes" id="UP000693892">
    <property type="component" value="Unassembled WGS sequence"/>
</dbReference>
<name>A0A916K2F6_9MICO</name>
<keyword evidence="6 9" id="KW-1133">Transmembrane helix</keyword>
<dbReference type="PROSITE" id="PS50035">
    <property type="entry name" value="PLD"/>
    <property type="match status" value="2"/>
</dbReference>
<evidence type="ECO:0000256" key="7">
    <source>
        <dbReference type="ARBA" id="ARBA00023136"/>
    </source>
</evidence>
<dbReference type="InterPro" id="IPR022924">
    <property type="entry name" value="Cardiolipin_synthase"/>
</dbReference>
<dbReference type="GO" id="GO:0008808">
    <property type="term" value="F:cardiolipin synthase activity"/>
    <property type="evidence" value="ECO:0007669"/>
    <property type="project" value="UniProtKB-UniRule"/>
</dbReference>
<evidence type="ECO:0000313" key="12">
    <source>
        <dbReference type="Proteomes" id="UP000693892"/>
    </source>
</evidence>
<comment type="caution">
    <text evidence="11">The sequence shown here is derived from an EMBL/GenBank/DDBJ whole genome shotgun (WGS) entry which is preliminary data.</text>
</comment>
<dbReference type="RefSeq" id="WP_218115956.1">
    <property type="nucleotide sequence ID" value="NZ_CAJVAP010000025.1"/>
</dbReference>
<dbReference type="EMBL" id="CAJVAP010000025">
    <property type="protein sequence ID" value="CAG7616746.1"/>
    <property type="molecule type" value="Genomic_DNA"/>
</dbReference>
<evidence type="ECO:0000256" key="1">
    <source>
        <dbReference type="ARBA" id="ARBA00004236"/>
    </source>
</evidence>
<reference evidence="11" key="1">
    <citation type="submission" date="2021-06" db="EMBL/GenBank/DDBJ databases">
        <authorList>
            <person name="Criscuolo A."/>
        </authorList>
    </citation>
    <scope>NUCLEOTIDE SEQUENCE</scope>
    <source>
        <strain evidence="11">CIP111803</strain>
    </source>
</reference>
<comment type="subcellular location">
    <subcellularLocation>
        <location evidence="1">Cell membrane</location>
    </subcellularLocation>
</comment>
<keyword evidence="12" id="KW-1185">Reference proteome</keyword>
<evidence type="ECO:0000256" key="9">
    <source>
        <dbReference type="SAM" id="Phobius"/>
    </source>
</evidence>
<dbReference type="EC" id="2.7.8.-" evidence="8"/>
<evidence type="ECO:0000259" key="10">
    <source>
        <dbReference type="PROSITE" id="PS50035"/>
    </source>
</evidence>
<accession>A0A916K2F6</accession>
<feature type="domain" description="PLD phosphodiesterase" evidence="10">
    <location>
        <begin position="236"/>
        <end position="263"/>
    </location>
</feature>
<keyword evidence="4 9" id="KW-0812">Transmembrane</keyword>
<gene>
    <name evidence="11" type="primary">clsA</name>
    <name evidence="11" type="ORF">LEUCIP111803_02020</name>
</gene>
<evidence type="ECO:0000313" key="11">
    <source>
        <dbReference type="EMBL" id="CAG7616746.1"/>
    </source>
</evidence>
<keyword evidence="7 9" id="KW-0472">Membrane</keyword>
<dbReference type="CDD" id="cd09158">
    <property type="entry name" value="PLDc_EcCLS_like_2"/>
    <property type="match status" value="1"/>
</dbReference>
<proteinExistence type="predicted"/>
<keyword evidence="5" id="KW-0677">Repeat</keyword>
<keyword evidence="3 11" id="KW-0808">Transferase</keyword>
<sequence>MHTFGTLVGQTDTGFWATLDWPWVWAVATLVVDNLIRIVALFVVPRNRRPTAGMAWLMAIFLFPIPGLLFFMLIGGNRLPAKRRRRQDEATRLIGEVADREEAKLGTPLSTLAPGIRNAVVLGRSLGAQPMVSGNATTISIDYEGCFAMMADAIRSAEHYVHVEFYILVYDETTADVFEAMREAAARGVEVRVLLDHISAVRNPGAKRTRRKLDEIGARWAYMLPVRPWRGEWQRPDLRNHRKLIVVDGRLGLMGSQNLVDSSYNKPSNRRRGLHWRDLMVRVEGPAALGLEAVFLSDWYVETGEALGLDALEALSVDQPGETDCQVLPSGPGFGGENNLQVFVSLLYTAEHRISITSPYFIPEGAIMHALRAATARGVEVELFVSEIGDQAVVYHAQRSYYEELLTAGVRIFMYKPPFILHSKHFTIDDRVAVVGSSNMDQRSFNLNMEVSMVVHGRDFVRDLDAVTAFYHQNSRELTREEWSRQPLRWQLLDGLARLTSALQ</sequence>
<dbReference type="GO" id="GO:0032049">
    <property type="term" value="P:cardiolipin biosynthetic process"/>
    <property type="evidence" value="ECO:0007669"/>
    <property type="project" value="UniProtKB-UniRule"/>
</dbReference>
<evidence type="ECO:0000256" key="2">
    <source>
        <dbReference type="ARBA" id="ARBA00022475"/>
    </source>
</evidence>
<evidence type="ECO:0000256" key="6">
    <source>
        <dbReference type="ARBA" id="ARBA00022989"/>
    </source>
</evidence>
<evidence type="ECO:0000256" key="5">
    <source>
        <dbReference type="ARBA" id="ARBA00022737"/>
    </source>
</evidence>